<dbReference type="STRING" id="3821.A0A151RP80"/>
<evidence type="ECO:0000256" key="1">
    <source>
        <dbReference type="ARBA" id="ARBA00012729"/>
    </source>
</evidence>
<evidence type="ECO:0000256" key="4">
    <source>
        <dbReference type="RuleBase" id="RU000489"/>
    </source>
</evidence>
<feature type="domain" description="GH18" evidence="6">
    <location>
        <begin position="1"/>
        <end position="198"/>
    </location>
</feature>
<keyword evidence="8" id="KW-1185">Reference proteome</keyword>
<dbReference type="Gramene" id="C.cajan_34594.t">
    <property type="protein sequence ID" value="C.cajan_34594.t.cds1"/>
    <property type="gene ID" value="C.cajan_34594"/>
</dbReference>
<proteinExistence type="inferred from homology"/>
<dbReference type="GO" id="GO:0005975">
    <property type="term" value="P:carbohydrate metabolic process"/>
    <property type="evidence" value="ECO:0007669"/>
    <property type="project" value="InterPro"/>
</dbReference>
<dbReference type="Proteomes" id="UP000075243">
    <property type="component" value="Unassembled WGS sequence"/>
</dbReference>
<dbReference type="Gene3D" id="3.20.20.80">
    <property type="entry name" value="Glycosidases"/>
    <property type="match status" value="1"/>
</dbReference>
<evidence type="ECO:0000256" key="2">
    <source>
        <dbReference type="ARBA" id="ARBA00022801"/>
    </source>
</evidence>
<dbReference type="Pfam" id="PF00704">
    <property type="entry name" value="Glyco_hydro_18"/>
    <property type="match status" value="1"/>
</dbReference>
<evidence type="ECO:0000256" key="3">
    <source>
        <dbReference type="ARBA" id="ARBA00023295"/>
    </source>
</evidence>
<dbReference type="InterPro" id="IPR050542">
    <property type="entry name" value="Glycosyl_Hydrlase18_Chitinase"/>
</dbReference>
<evidence type="ECO:0000313" key="8">
    <source>
        <dbReference type="Proteomes" id="UP000075243"/>
    </source>
</evidence>
<dbReference type="OMA" id="YIWANFL"/>
<evidence type="ECO:0000256" key="5">
    <source>
        <dbReference type="RuleBase" id="RU004453"/>
    </source>
</evidence>
<dbReference type="InterPro" id="IPR001223">
    <property type="entry name" value="Glyco_hydro18_cat"/>
</dbReference>
<sequence length="198" mass="22077">MLSIGGGSNTYSLSSPDDARHVADYIWDNFLGGNSNSRPFGNAILNGVDFDIEGGELHYAALAYRLHDHYAASRKKFYLSAAPQCPFQDNLLHGALTTDIFDYVWIKFYNNPQCEFTSKDHSGFKSAWNQWTTSINAGKFFVGLPASHDAAKDGFVPPRALINQLLPIVRSPKYGGVMLWDSYHDLQFGYSGKIRGRV</sequence>
<dbReference type="AlphaFoldDB" id="A0A151RP80"/>
<dbReference type="EMBL" id="KQ483631">
    <property type="protein sequence ID" value="KYP44336.1"/>
    <property type="molecule type" value="Genomic_DNA"/>
</dbReference>
<dbReference type="GO" id="GO:0005576">
    <property type="term" value="C:extracellular region"/>
    <property type="evidence" value="ECO:0007669"/>
    <property type="project" value="TreeGrafter"/>
</dbReference>
<dbReference type="SUPFAM" id="SSF51445">
    <property type="entry name" value="(Trans)glycosidases"/>
    <property type="match status" value="1"/>
</dbReference>
<dbReference type="PANTHER" id="PTHR45708">
    <property type="entry name" value="ENDOCHITINASE"/>
    <property type="match status" value="1"/>
</dbReference>
<evidence type="ECO:0000259" key="6">
    <source>
        <dbReference type="PROSITE" id="PS51910"/>
    </source>
</evidence>
<dbReference type="PROSITE" id="PS51910">
    <property type="entry name" value="GH18_2"/>
    <property type="match status" value="1"/>
</dbReference>
<gene>
    <name evidence="7" type="ORF">KK1_034197</name>
</gene>
<reference evidence="7" key="1">
    <citation type="journal article" date="2012" name="Nat. Biotechnol.">
        <title>Draft genome sequence of pigeonpea (Cajanus cajan), an orphan legume crop of resource-poor farmers.</title>
        <authorList>
            <person name="Varshney R.K."/>
            <person name="Chen W."/>
            <person name="Li Y."/>
            <person name="Bharti A.K."/>
            <person name="Saxena R.K."/>
            <person name="Schlueter J.A."/>
            <person name="Donoghue M.T."/>
            <person name="Azam S."/>
            <person name="Fan G."/>
            <person name="Whaley A.M."/>
            <person name="Farmer A.D."/>
            <person name="Sheridan J."/>
            <person name="Iwata A."/>
            <person name="Tuteja R."/>
            <person name="Penmetsa R.V."/>
            <person name="Wu W."/>
            <person name="Upadhyaya H.D."/>
            <person name="Yang S.P."/>
            <person name="Shah T."/>
            <person name="Saxena K.B."/>
            <person name="Michael T."/>
            <person name="McCombie W.R."/>
            <person name="Yang B."/>
            <person name="Zhang G."/>
            <person name="Yang H."/>
            <person name="Wang J."/>
            <person name="Spillane C."/>
            <person name="Cook D.R."/>
            <person name="May G.D."/>
            <person name="Xu X."/>
            <person name="Jackson S.A."/>
        </authorList>
    </citation>
    <scope>NUCLEOTIDE SEQUENCE [LARGE SCALE GENOMIC DNA]</scope>
</reference>
<evidence type="ECO:0000313" key="7">
    <source>
        <dbReference type="EMBL" id="KYP44336.1"/>
    </source>
</evidence>
<dbReference type="PANTHER" id="PTHR45708:SF66">
    <property type="entry name" value="CHITINASE"/>
    <property type="match status" value="1"/>
</dbReference>
<accession>A0A151RP80</accession>
<keyword evidence="3 4" id="KW-0326">Glycosidase</keyword>
<keyword evidence="2 4" id="KW-0378">Hydrolase</keyword>
<dbReference type="GO" id="GO:0008843">
    <property type="term" value="F:endochitinase activity"/>
    <property type="evidence" value="ECO:0007669"/>
    <property type="project" value="UniProtKB-EC"/>
</dbReference>
<dbReference type="EC" id="3.2.1.14" evidence="1"/>
<dbReference type="PROSITE" id="PS01095">
    <property type="entry name" value="GH18_1"/>
    <property type="match status" value="1"/>
</dbReference>
<name>A0A151RP80_CAJCA</name>
<organism evidence="7 8">
    <name type="scientific">Cajanus cajan</name>
    <name type="common">Pigeon pea</name>
    <name type="synonym">Cajanus indicus</name>
    <dbReference type="NCBI Taxonomy" id="3821"/>
    <lineage>
        <taxon>Eukaryota</taxon>
        <taxon>Viridiplantae</taxon>
        <taxon>Streptophyta</taxon>
        <taxon>Embryophyta</taxon>
        <taxon>Tracheophyta</taxon>
        <taxon>Spermatophyta</taxon>
        <taxon>Magnoliopsida</taxon>
        <taxon>eudicotyledons</taxon>
        <taxon>Gunneridae</taxon>
        <taxon>Pentapetalae</taxon>
        <taxon>rosids</taxon>
        <taxon>fabids</taxon>
        <taxon>Fabales</taxon>
        <taxon>Fabaceae</taxon>
        <taxon>Papilionoideae</taxon>
        <taxon>50 kb inversion clade</taxon>
        <taxon>NPAAA clade</taxon>
        <taxon>indigoferoid/millettioid clade</taxon>
        <taxon>Phaseoleae</taxon>
        <taxon>Cajanus</taxon>
    </lineage>
</organism>
<dbReference type="InterPro" id="IPR017853">
    <property type="entry name" value="GH"/>
</dbReference>
<dbReference type="InterPro" id="IPR001579">
    <property type="entry name" value="Glyco_hydro_18_chit_AS"/>
</dbReference>
<comment type="similarity">
    <text evidence="5">Belongs to the glycosyl hydrolase 18 family.</text>
</comment>
<protein>
    <recommendedName>
        <fullName evidence="1">chitinase</fullName>
        <ecNumber evidence="1">3.2.1.14</ecNumber>
    </recommendedName>
</protein>